<dbReference type="OrthoDB" id="279010at2"/>
<accession>A0A0L8APM1</accession>
<evidence type="ECO:0000256" key="2">
    <source>
        <dbReference type="ARBA" id="ARBA00023015"/>
    </source>
</evidence>
<dbReference type="InterPro" id="IPR036388">
    <property type="entry name" value="WH-like_DNA-bd_sf"/>
</dbReference>
<dbReference type="GO" id="GO:0003677">
    <property type="term" value="F:DNA binding"/>
    <property type="evidence" value="ECO:0007669"/>
    <property type="project" value="UniProtKB-KW"/>
</dbReference>
<dbReference type="InterPro" id="IPR005650">
    <property type="entry name" value="BlaI_family"/>
</dbReference>
<dbReference type="RefSeq" id="WP_053222359.1">
    <property type="nucleotide sequence ID" value="NZ_JSVA01000004.1"/>
</dbReference>
<evidence type="ECO:0000256" key="4">
    <source>
        <dbReference type="ARBA" id="ARBA00023163"/>
    </source>
</evidence>
<comment type="caution">
    <text evidence="5">The sequence shown here is derived from an EMBL/GenBank/DDBJ whole genome shotgun (WGS) entry which is preliminary data.</text>
</comment>
<keyword evidence="6" id="KW-1185">Reference proteome</keyword>
<evidence type="ECO:0000313" key="5">
    <source>
        <dbReference type="EMBL" id="KOF04122.1"/>
    </source>
</evidence>
<dbReference type="Gene3D" id="1.10.10.10">
    <property type="entry name" value="Winged helix-like DNA-binding domain superfamily/Winged helix DNA-binding domain"/>
    <property type="match status" value="1"/>
</dbReference>
<dbReference type="Gene3D" id="1.10.4040.10">
    <property type="entry name" value="Penicillinase repressor domain"/>
    <property type="match status" value="1"/>
</dbReference>
<dbReference type="PIRSF" id="PIRSF019455">
    <property type="entry name" value="CopR_AtkY"/>
    <property type="match status" value="1"/>
</dbReference>
<keyword evidence="4" id="KW-0804">Transcription</keyword>
<dbReference type="Proteomes" id="UP000036908">
    <property type="component" value="Unassembled WGS sequence"/>
</dbReference>
<keyword evidence="3" id="KW-0238">DNA-binding</keyword>
<protein>
    <submittedName>
        <fullName evidence="5">Transcriptional regulator</fullName>
    </submittedName>
</protein>
<dbReference type="InterPro" id="IPR036390">
    <property type="entry name" value="WH_DNA-bd_sf"/>
</dbReference>
<dbReference type="SUPFAM" id="SSF46785">
    <property type="entry name" value="Winged helix' DNA-binding domain"/>
    <property type="match status" value="1"/>
</dbReference>
<evidence type="ECO:0000256" key="1">
    <source>
        <dbReference type="ARBA" id="ARBA00011046"/>
    </source>
</evidence>
<name>A0A0L8APM1_9BACT</name>
<keyword evidence="2" id="KW-0805">Transcription regulation</keyword>
<comment type="similarity">
    <text evidence="1">Belongs to the BlaI transcriptional regulatory family.</text>
</comment>
<organism evidence="5 6">
    <name type="scientific">Roseivirga seohaensis subsp. aquiponti</name>
    <dbReference type="NCBI Taxonomy" id="1566026"/>
    <lineage>
        <taxon>Bacteria</taxon>
        <taxon>Pseudomonadati</taxon>
        <taxon>Bacteroidota</taxon>
        <taxon>Cytophagia</taxon>
        <taxon>Cytophagales</taxon>
        <taxon>Roseivirgaceae</taxon>
        <taxon>Roseivirga</taxon>
    </lineage>
</organism>
<gene>
    <name evidence="5" type="ORF">OB69_03835</name>
</gene>
<dbReference type="EMBL" id="JSVA01000004">
    <property type="protein sequence ID" value="KOF04122.1"/>
    <property type="molecule type" value="Genomic_DNA"/>
</dbReference>
<dbReference type="Pfam" id="PF03965">
    <property type="entry name" value="Penicillinase_R"/>
    <property type="match status" value="1"/>
</dbReference>
<reference evidence="6" key="1">
    <citation type="submission" date="2014-11" db="EMBL/GenBank/DDBJ databases">
        <title>Genome sequencing of Roseivirga sp. D-25.</title>
        <authorList>
            <person name="Selvaratnam C."/>
            <person name="Thevarajoo S."/>
            <person name="Goh K.M."/>
            <person name="Eee R."/>
            <person name="Chan K.-G."/>
            <person name="Chong C.S."/>
        </authorList>
    </citation>
    <scope>NUCLEOTIDE SEQUENCE [LARGE SCALE GENOMIC DNA]</scope>
    <source>
        <strain evidence="6">D-25</strain>
    </source>
</reference>
<dbReference type="GO" id="GO:0045892">
    <property type="term" value="P:negative regulation of DNA-templated transcription"/>
    <property type="evidence" value="ECO:0007669"/>
    <property type="project" value="InterPro"/>
</dbReference>
<dbReference type="AlphaFoldDB" id="A0A0L8APM1"/>
<proteinExistence type="inferred from homology"/>
<evidence type="ECO:0000313" key="6">
    <source>
        <dbReference type="Proteomes" id="UP000036908"/>
    </source>
</evidence>
<sequence length="125" mass="14004">MTHKPTESELDILKVLWEKGPSTVREVNEILSQEKETGYTTTLKLMQIMAQKGIVTRDESSRTHVYKPAIEQINVQHNLLNKLVDAAFSGSASQLVMQALGQGKASKAELEEIKKLIEQLEGEQK</sequence>
<dbReference type="PATRIC" id="fig|1566026.4.peg.2538"/>
<evidence type="ECO:0000256" key="3">
    <source>
        <dbReference type="ARBA" id="ARBA00023125"/>
    </source>
</evidence>